<keyword evidence="4" id="KW-1185">Reference proteome</keyword>
<accession>A0A2T9Y7Q4</accession>
<gene>
    <name evidence="3" type="ORF">BB561_005903</name>
</gene>
<organism evidence="3 4">
    <name type="scientific">Smittium simulii</name>
    <dbReference type="NCBI Taxonomy" id="133385"/>
    <lineage>
        <taxon>Eukaryota</taxon>
        <taxon>Fungi</taxon>
        <taxon>Fungi incertae sedis</taxon>
        <taxon>Zoopagomycota</taxon>
        <taxon>Kickxellomycotina</taxon>
        <taxon>Harpellomycetes</taxon>
        <taxon>Harpellales</taxon>
        <taxon>Legeriomycetaceae</taxon>
        <taxon>Smittium</taxon>
    </lineage>
</organism>
<evidence type="ECO:0000259" key="2">
    <source>
        <dbReference type="Pfam" id="PF11223"/>
    </source>
</evidence>
<evidence type="ECO:0000256" key="1">
    <source>
        <dbReference type="SAM" id="MobiDB-lite"/>
    </source>
</evidence>
<sequence>MDNSHTKNNRNQLIALNKAIYSNKIKFSVEENSFSIPNNTLDDKNTFSISEMKRVKRTKNSDLSQHFEEPIKKMQKVQVNTRMQKWRYKNSEKNKLNDLRCRVYRIAKAKFGDVESSEAIDFIIKEIRIRVKKKTFRDAKKLKEFCLETLTSDVADPFKKIYSLSMEFGITEDLVKSVEPIVMQFFETKKNIKSNIKPTFNSQNFHPNKGKRVFSQIDADSILKEKTHIRRVFSANTNIDDFSSSKTTFYTPLNFLYNSLNAAIANTCKDICDYISKAACTDTKIFGGLASHSKKQDEINLTKSSSGCESDKKKIQIQKNKQFNDNVYNQYDLSENLNIYKNTRLYNTPEGTTSNQICLSTSLSKLSKEEKNELIEKNQPKNQRSPDAFTNFLSGLKSGYNSDGSYKAGKTSETNSNSVFTLESYPNTLQDALNQNSEFDKFMESNKTTQKSEIFDMCSMQLYNQCTQQNSLKENSLEAFKNVNSIFEYINPPSDNYNQIINLNSFSAQSTNGNSLSINKQSSIDKIFNFYENKKQISTINSKNYCENFSQNFHLNGYHESSNNIDIFKHLKTIQATINNMDNSHTKNNRNQLIALNKAIYSNKIKFSVEENSFSIPNNTLDDKNTFSISEMKRVKRTKNSDLSQHFEEPIKKMQKVQVNTRMQKWRYKNSEKNKLNDLRCRVYRIAKAKFGDVESSEAIDFIIKEIRIRVKKKTFRDAKKLKEFCLETLTSDVDDPFKKIYSLSMEFGITEDLVKSVEPIVMQFFETKKNIKSNIKPTFNSQNFHPNKGKRVFSQIDADSILKEKTHIRRVFSANTNIDDFSSSKTTFYTPLNFLYNSLNAAIANTCKDICDYISKAACTDTKIFGGLASHSKKQDEINLIKSSSGCESDKKKIQIQKNKQFNDNVYNQYDLSENLNIYKNTRLYNKSEGTAANQICLSTSLSKLSKEEKNELIEKNQPKNQRSPDAFTNFLSGLKSGYNSDGSYKVGKTSETNSNSVFTLESYPNTLQDVLNQNSEFEKFMESNKTTQKSEIFDMCSMQLYNQCTQQNSLKENSLEAFKNVNSIFEYINPPSDNYNQIINLNSFSAQSTNGNSLSINKQSSIDKIFNFYENKKQISTINSKNYCENFSQNFHLNGYHESSNNIDIFKHVNSESQNEERVEMNLEDIISQNQNIFNGVSNLDENSSYNFEDIFNSTNINQAIENKPLSTINYNYNFNIDNIFFQEGLTSNSFPTNIDKADQNIAINSNKENKNNFFFCHLQPDLSQSQAQV</sequence>
<comment type="caution">
    <text evidence="3">The sequence shown here is derived from an EMBL/GenBank/DDBJ whole genome shotgun (WGS) entry which is preliminary data.</text>
</comment>
<feature type="compositionally biased region" description="Basic and acidic residues" evidence="1">
    <location>
        <begin position="370"/>
        <end position="379"/>
    </location>
</feature>
<dbReference type="Proteomes" id="UP000245383">
    <property type="component" value="Unassembled WGS sequence"/>
</dbReference>
<feature type="region of interest" description="Disordered" evidence="1">
    <location>
        <begin position="370"/>
        <end position="389"/>
    </location>
</feature>
<reference evidence="3 4" key="1">
    <citation type="journal article" date="2018" name="MBio">
        <title>Comparative Genomics Reveals the Core Gene Toolbox for the Fungus-Insect Symbiosis.</title>
        <authorList>
            <person name="Wang Y."/>
            <person name="Stata M."/>
            <person name="Wang W."/>
            <person name="Stajich J.E."/>
            <person name="White M.M."/>
            <person name="Moncalvo J.M."/>
        </authorList>
    </citation>
    <scope>NUCLEOTIDE SEQUENCE [LARGE SCALE GENOMIC DNA]</scope>
    <source>
        <strain evidence="3 4">SWE-8-4</strain>
    </source>
</reference>
<feature type="domain" description="DUF3020" evidence="2">
    <location>
        <begin position="81"/>
        <end position="123"/>
    </location>
</feature>
<feature type="domain" description="DUF3020" evidence="2">
    <location>
        <begin position="661"/>
        <end position="703"/>
    </location>
</feature>
<protein>
    <recommendedName>
        <fullName evidence="2">DUF3020 domain-containing protein</fullName>
    </recommendedName>
</protein>
<proteinExistence type="predicted"/>
<dbReference type="EMBL" id="MBFR01000392">
    <property type="protein sequence ID" value="PVU88358.1"/>
    <property type="molecule type" value="Genomic_DNA"/>
</dbReference>
<name>A0A2T9Y7Q4_9FUNG</name>
<evidence type="ECO:0000313" key="3">
    <source>
        <dbReference type="EMBL" id="PVU88358.1"/>
    </source>
</evidence>
<dbReference type="OrthoDB" id="5595797at2759"/>
<evidence type="ECO:0000313" key="4">
    <source>
        <dbReference type="Proteomes" id="UP000245383"/>
    </source>
</evidence>
<dbReference type="Pfam" id="PF11223">
    <property type="entry name" value="DUF3020"/>
    <property type="match status" value="2"/>
</dbReference>
<dbReference type="AlphaFoldDB" id="A0A2T9Y7Q4"/>
<dbReference type="InterPro" id="IPR021386">
    <property type="entry name" value="SPP41_DUF3020"/>
</dbReference>